<keyword evidence="3" id="KW-1185">Reference proteome</keyword>
<dbReference type="GeneID" id="39420091"/>
<evidence type="ECO:0000313" key="3">
    <source>
        <dbReference type="Proteomes" id="UP000294299"/>
    </source>
</evidence>
<gene>
    <name evidence="2" type="ORF">NFRAN_0577</name>
</gene>
<feature type="transmembrane region" description="Helical" evidence="1">
    <location>
        <begin position="12"/>
        <end position="32"/>
    </location>
</feature>
<evidence type="ECO:0000256" key="1">
    <source>
        <dbReference type="SAM" id="Phobius"/>
    </source>
</evidence>
<accession>A0A484I585</accession>
<reference evidence="2 3" key="1">
    <citation type="submission" date="2019-02" db="EMBL/GenBank/DDBJ databases">
        <authorList>
            <person name="Lehtovirta-Morley E L."/>
        </authorList>
    </citation>
    <scope>NUCLEOTIDE SEQUENCE [LARGE SCALE GENOMIC DNA]</scope>
    <source>
        <strain evidence="2">NFRAN1</strain>
    </source>
</reference>
<keyword evidence="1" id="KW-1133">Transmembrane helix</keyword>
<sequence length="73" mass="8253">MYRFYPGKDKLIGLIMLTGLCSLMTITLFGNMEIMPALANFSNIYNNFSEVESDVTLVMNDGEISPTNCDYNR</sequence>
<keyword evidence="1" id="KW-0812">Transmembrane</keyword>
<dbReference type="EMBL" id="LR216287">
    <property type="protein sequence ID" value="VFJ12899.1"/>
    <property type="molecule type" value="Genomic_DNA"/>
</dbReference>
<protein>
    <submittedName>
        <fullName evidence="2">Uncharacterized protein</fullName>
    </submittedName>
</protein>
<name>A0A484I585_9ARCH</name>
<dbReference type="RefSeq" id="WP_134482911.1">
    <property type="nucleotide sequence ID" value="NZ_LR216287.1"/>
</dbReference>
<evidence type="ECO:0000313" key="2">
    <source>
        <dbReference type="EMBL" id="VFJ12899.1"/>
    </source>
</evidence>
<organism evidence="2 3">
    <name type="scientific">Candidatus Nitrosocosmicus franklandianus</name>
    <dbReference type="NCBI Taxonomy" id="1798806"/>
    <lineage>
        <taxon>Archaea</taxon>
        <taxon>Nitrososphaerota</taxon>
        <taxon>Nitrososphaeria</taxon>
        <taxon>Nitrososphaerales</taxon>
        <taxon>Nitrososphaeraceae</taxon>
        <taxon>Candidatus Nitrosocosmicus</taxon>
    </lineage>
</organism>
<dbReference type="KEGG" id="nfn:NFRAN_0577"/>
<proteinExistence type="predicted"/>
<dbReference type="AlphaFoldDB" id="A0A484I585"/>
<keyword evidence="1" id="KW-0472">Membrane</keyword>
<dbReference type="Proteomes" id="UP000294299">
    <property type="component" value="Chromosome NFRAN"/>
</dbReference>